<feature type="transmembrane region" description="Helical" evidence="1">
    <location>
        <begin position="73"/>
        <end position="94"/>
    </location>
</feature>
<dbReference type="Proteomes" id="UP000523000">
    <property type="component" value="Unassembled WGS sequence"/>
</dbReference>
<accession>A0A839QFX7</accession>
<feature type="transmembrane region" description="Helical" evidence="1">
    <location>
        <begin position="42"/>
        <end position="61"/>
    </location>
</feature>
<evidence type="ECO:0000313" key="3">
    <source>
        <dbReference type="Proteomes" id="UP000523000"/>
    </source>
</evidence>
<sequence length="147" mass="15699">MLRLFYTSFSFGIVGILSGLYYRELTKAHHFTDRSASQLGLVHSHFLVLGFVILLLVLALEKLFSLSGVAPKLFNWFFWTWTIGVAITGGMMAVKGSLVVVGADAGSAALSGIAGLGHICLTAGFVLLFLAVRRALVAGNVRSAPRA</sequence>
<feature type="transmembrane region" description="Helical" evidence="1">
    <location>
        <begin position="106"/>
        <end position="132"/>
    </location>
</feature>
<keyword evidence="1" id="KW-0812">Transmembrane</keyword>
<reference evidence="2 3" key="1">
    <citation type="submission" date="2020-08" db="EMBL/GenBank/DDBJ databases">
        <title>Sequencing the genomes of 1000 actinobacteria strains.</title>
        <authorList>
            <person name="Klenk H.-P."/>
        </authorList>
    </citation>
    <scope>NUCLEOTIDE SEQUENCE [LARGE SCALE GENOMIC DNA]</scope>
    <source>
        <strain evidence="2 3">DSM 22826</strain>
    </source>
</reference>
<keyword evidence="1" id="KW-0472">Membrane</keyword>
<dbReference type="AlphaFoldDB" id="A0A839QFX7"/>
<gene>
    <name evidence="2" type="ORF">E9229_001250</name>
</gene>
<feature type="transmembrane region" description="Helical" evidence="1">
    <location>
        <begin position="5"/>
        <end position="22"/>
    </location>
</feature>
<organism evidence="2 3">
    <name type="scientific">Paeniglutamicibacter cryotolerans</name>
    <dbReference type="NCBI Taxonomy" id="670079"/>
    <lineage>
        <taxon>Bacteria</taxon>
        <taxon>Bacillati</taxon>
        <taxon>Actinomycetota</taxon>
        <taxon>Actinomycetes</taxon>
        <taxon>Micrococcales</taxon>
        <taxon>Micrococcaceae</taxon>
        <taxon>Paeniglutamicibacter</taxon>
    </lineage>
</organism>
<proteinExistence type="predicted"/>
<name>A0A839QFX7_9MICC</name>
<evidence type="ECO:0000256" key="1">
    <source>
        <dbReference type="SAM" id="Phobius"/>
    </source>
</evidence>
<protein>
    <submittedName>
        <fullName evidence="2">Putative integral membrane protein</fullName>
    </submittedName>
</protein>
<dbReference type="Pfam" id="PF11070">
    <property type="entry name" value="DUF2871"/>
    <property type="match status" value="1"/>
</dbReference>
<dbReference type="InterPro" id="IPR021299">
    <property type="entry name" value="DUF2871"/>
</dbReference>
<keyword evidence="1" id="KW-1133">Transmembrane helix</keyword>
<evidence type="ECO:0000313" key="2">
    <source>
        <dbReference type="EMBL" id="MBB2995059.1"/>
    </source>
</evidence>
<dbReference type="EMBL" id="JACHVS010000001">
    <property type="protein sequence ID" value="MBB2995059.1"/>
    <property type="molecule type" value="Genomic_DNA"/>
</dbReference>
<comment type="caution">
    <text evidence="2">The sequence shown here is derived from an EMBL/GenBank/DDBJ whole genome shotgun (WGS) entry which is preliminary data.</text>
</comment>
<keyword evidence="3" id="KW-1185">Reference proteome</keyword>
<dbReference type="RefSeq" id="WP_183510371.1">
    <property type="nucleotide sequence ID" value="NZ_BAABGK010000113.1"/>
</dbReference>